<dbReference type="Pfam" id="PF10131">
    <property type="entry name" value="PTPS_related"/>
    <property type="match status" value="1"/>
</dbReference>
<feature type="transmembrane region" description="Helical" evidence="2">
    <location>
        <begin position="183"/>
        <end position="204"/>
    </location>
</feature>
<gene>
    <name evidence="4" type="ORF">UFOPK1421_00081</name>
</gene>
<accession>A0A6J6B1D8</accession>
<keyword evidence="2" id="KW-0472">Membrane</keyword>
<evidence type="ECO:0000259" key="3">
    <source>
        <dbReference type="Pfam" id="PF10131"/>
    </source>
</evidence>
<protein>
    <submittedName>
        <fullName evidence="4">Unannotated protein</fullName>
    </submittedName>
</protein>
<feature type="domain" description="Membrane protein 6-pyruvoyl-tetrahydropterin synthase-related" evidence="3">
    <location>
        <begin position="99"/>
        <end position="378"/>
    </location>
</feature>
<feature type="transmembrane region" description="Helical" evidence="2">
    <location>
        <begin position="249"/>
        <end position="270"/>
    </location>
</feature>
<sequence length="836" mass="92138">MNDSDVVTDSGALAWFHKTAMGQWSRQRFTIFWVRVALVGLSTFVAIKVIQPTLVFSDSTPTGGDMGAHVWGPAFLRDHLLPWKLNGWSMDWYSGLPIYRFYMVVPAFFIVLLDVLLPYGMAFKLVAVMGVVTLPVCCWIFGRLARFAYPIPELFAMVGLVYLLDESYTIYGGNIASTMAGEFSFSIALSFAMLAFGFFANGMQTGKHRIKAAVCMALAILCHGIVAIYVAVGLILMAVLWLDRRRLRWFITTAGTGALLSAFWVGPFLLNHAYMTDMKYKGEPGNGSFTSYWGMFFALPPFWNVFILSCSVIGFAAMVVKRNVAGIWLGMCAIVFAMFVFLFNDSLPIIGLLWNPRLLPMFNMCRYLLAAVGIIELVSMLLRLSQYQRSHLQGKVFKENKLVKAEQFRTRTITAIVASVLTLLVLGFRFQVLPFGNVIDEGKGAEYTWGPFEGPAASKGFVDGWARWNFSGYEGRSSYGEYYNVVQAMKDIGETRGCGRALWENFSGNDKYGTTMALMLLPFWTDGCIGSSEGLFFEASGTTPYHFLAAGAMSKQSSNPVRELRYINNNPDVGVSYLQALGVNYYMAVTPEAIAKAEENVASGGGLSAMTQSGPWHIYAVAGSEIVTPLTVQPVVVTERSGDQRERWLEVGTSWLQNPSEWTALPADDGPDEWQRVQAVIDLERREGEPGSDSRKVDVVRPMPAIEPLSISPAVVSDVVIGEESVSFSVDKIGVPVLVRVSYFPNWEVSGADGPYRVAPNMMVVIPTSQEVSMNFKPSLIDRLAYLLSGLGILAVLLMWRQNRRAKGQVVGGIGAEPQGPTEVTVSSEVSKPSPA</sequence>
<keyword evidence="2" id="KW-1133">Transmembrane helix</keyword>
<feature type="transmembrane region" description="Helical" evidence="2">
    <location>
        <begin position="327"/>
        <end position="354"/>
    </location>
</feature>
<evidence type="ECO:0000256" key="2">
    <source>
        <dbReference type="SAM" id="Phobius"/>
    </source>
</evidence>
<dbReference type="EMBL" id="CAEZSL010000005">
    <property type="protein sequence ID" value="CAB4532605.1"/>
    <property type="molecule type" value="Genomic_DNA"/>
</dbReference>
<feature type="transmembrane region" description="Helical" evidence="2">
    <location>
        <begin position="98"/>
        <end position="117"/>
    </location>
</feature>
<feature type="transmembrane region" description="Helical" evidence="2">
    <location>
        <begin position="31"/>
        <end position="50"/>
    </location>
</feature>
<evidence type="ECO:0000313" key="4">
    <source>
        <dbReference type="EMBL" id="CAB4532605.1"/>
    </source>
</evidence>
<name>A0A6J6B1D8_9ZZZZ</name>
<feature type="transmembrane region" description="Helical" evidence="2">
    <location>
        <begin position="408"/>
        <end position="428"/>
    </location>
</feature>
<proteinExistence type="predicted"/>
<feature type="transmembrane region" description="Helical" evidence="2">
    <location>
        <begin position="122"/>
        <end position="142"/>
    </location>
</feature>
<keyword evidence="2" id="KW-0812">Transmembrane</keyword>
<feature type="compositionally biased region" description="Polar residues" evidence="1">
    <location>
        <begin position="822"/>
        <end position="836"/>
    </location>
</feature>
<dbReference type="InterPro" id="IPR018776">
    <property type="entry name" value="Membrane_prot_PTPS-rel_domain"/>
</dbReference>
<organism evidence="4">
    <name type="scientific">freshwater metagenome</name>
    <dbReference type="NCBI Taxonomy" id="449393"/>
    <lineage>
        <taxon>unclassified sequences</taxon>
        <taxon>metagenomes</taxon>
        <taxon>ecological metagenomes</taxon>
    </lineage>
</organism>
<feature type="transmembrane region" description="Helical" evidence="2">
    <location>
        <begin position="784"/>
        <end position="800"/>
    </location>
</feature>
<feature type="transmembrane region" description="Helical" evidence="2">
    <location>
        <begin position="366"/>
        <end position="387"/>
    </location>
</feature>
<dbReference type="AlphaFoldDB" id="A0A6J6B1D8"/>
<feature type="transmembrane region" description="Helical" evidence="2">
    <location>
        <begin position="154"/>
        <end position="171"/>
    </location>
</feature>
<evidence type="ECO:0000256" key="1">
    <source>
        <dbReference type="SAM" id="MobiDB-lite"/>
    </source>
</evidence>
<feature type="transmembrane region" description="Helical" evidence="2">
    <location>
        <begin position="290"/>
        <end position="320"/>
    </location>
</feature>
<feature type="transmembrane region" description="Helical" evidence="2">
    <location>
        <begin position="216"/>
        <end position="242"/>
    </location>
</feature>
<feature type="region of interest" description="Disordered" evidence="1">
    <location>
        <begin position="811"/>
        <end position="836"/>
    </location>
</feature>
<reference evidence="4" key="1">
    <citation type="submission" date="2020-05" db="EMBL/GenBank/DDBJ databases">
        <authorList>
            <person name="Chiriac C."/>
            <person name="Salcher M."/>
            <person name="Ghai R."/>
            <person name="Kavagutti S V."/>
        </authorList>
    </citation>
    <scope>NUCLEOTIDE SEQUENCE</scope>
</reference>